<feature type="transmembrane region" description="Helical" evidence="1">
    <location>
        <begin position="20"/>
        <end position="39"/>
    </location>
</feature>
<protein>
    <submittedName>
        <fullName evidence="2">Uncharacterized protein</fullName>
    </submittedName>
</protein>
<reference evidence="2 3" key="1">
    <citation type="submission" date="2021-01" db="EMBL/GenBank/DDBJ databases">
        <title>Genome public.</title>
        <authorList>
            <person name="Liu C."/>
            <person name="Sun Q."/>
        </authorList>
    </citation>
    <scope>NUCLEOTIDE SEQUENCE [LARGE SCALE GENOMIC DNA]</scope>
    <source>
        <strain evidence="2 3">YIM B02515</strain>
    </source>
</reference>
<comment type="caution">
    <text evidence="2">The sequence shown here is derived from an EMBL/GenBank/DDBJ whole genome shotgun (WGS) entry which is preliminary data.</text>
</comment>
<evidence type="ECO:0000313" key="2">
    <source>
        <dbReference type="EMBL" id="MBL4935664.1"/>
    </source>
</evidence>
<sequence>MGKIKKKQSKKKGFNKNRWIKPVIFLAVLLIFIGIYAVYSYPRKIELEYTIKPFSVEEKMLNVNVRIKPLKAAEEKTFILVKGAMNTSEEKCTDNLNRKVNFKEQNGIIVIDKLSEGAEYINYSYNVQIGGSGKHGDNGQIYQDMMTFAGESVLALPMRALNYDNPKEDIIRKITVKSAVPDTWEAIIPYPKQGTIAESELENPNWMQLYELRQATFTFGRFEKHIHTDSKGKGYTVYLDSEAKQYYDSEAEKGIDSLYNYYSVLFDHKLDNYSMIILRKSREKQNYIIGGVSSQNLASTFDPDNKRDWQLLSHRMFHSFFEAKLPEERYLKAPLLEFYEGLATYYENLSLVSLPENIRGSLNLSYDKELQYLFERYAYMRLKDPKSLALIPLNEAQLQNSPSRIEFLHYTQMPLTVAYMEELINHDTGRKDNILNYILKNSGDNNVTVEKIADKLLGKASKDFVSKYLRGSELLPLWNTYAGKLEKDEEVVKRLNNYEMELYTWFSQENLLYKYDLADAKDIEKLYEEAEREKVQFSDETTEELAKNTSPVLYKLLKSHALRAKVCSVEYNDASLREKLLASQSNLSKWDSFKKGLK</sequence>
<keyword evidence="1" id="KW-0812">Transmembrane</keyword>
<evidence type="ECO:0000256" key="1">
    <source>
        <dbReference type="SAM" id="Phobius"/>
    </source>
</evidence>
<name>A0ABS1T8K4_9CLOT</name>
<gene>
    <name evidence="2" type="ORF">JK636_07820</name>
</gene>
<keyword evidence="1" id="KW-0472">Membrane</keyword>
<dbReference type="EMBL" id="JAESWC010000002">
    <property type="protein sequence ID" value="MBL4935664.1"/>
    <property type="molecule type" value="Genomic_DNA"/>
</dbReference>
<organism evidence="2 3">
    <name type="scientific">Clostridium rhizosphaerae</name>
    <dbReference type="NCBI Taxonomy" id="2803861"/>
    <lineage>
        <taxon>Bacteria</taxon>
        <taxon>Bacillati</taxon>
        <taxon>Bacillota</taxon>
        <taxon>Clostridia</taxon>
        <taxon>Eubacteriales</taxon>
        <taxon>Clostridiaceae</taxon>
        <taxon>Clostridium</taxon>
    </lineage>
</organism>
<accession>A0ABS1T8K4</accession>
<dbReference type="RefSeq" id="WP_202748257.1">
    <property type="nucleotide sequence ID" value="NZ_JAESWC010000002.1"/>
</dbReference>
<keyword evidence="3" id="KW-1185">Reference proteome</keyword>
<proteinExistence type="predicted"/>
<evidence type="ECO:0000313" key="3">
    <source>
        <dbReference type="Proteomes" id="UP000632377"/>
    </source>
</evidence>
<keyword evidence="1" id="KW-1133">Transmembrane helix</keyword>
<dbReference type="Proteomes" id="UP000632377">
    <property type="component" value="Unassembled WGS sequence"/>
</dbReference>